<sequence>MDPAVATASLALAALAGRPPVGVRQDLLYLLGVLACGEQDDVAEACLDVARQGVWLSYEELPAFETAGASAEAYEPLSCMDEQAERLAAYHRVYRDRLPYDLR</sequence>
<dbReference type="EMBL" id="CP108264">
    <property type="protein sequence ID" value="WTU72743.1"/>
    <property type="molecule type" value="Genomic_DNA"/>
</dbReference>
<protein>
    <submittedName>
        <fullName evidence="1">Uncharacterized protein</fullName>
    </submittedName>
</protein>
<accession>A0AAU2JMT2</accession>
<dbReference type="AlphaFoldDB" id="A0AAU2JMT2"/>
<name>A0AAU2JMT2_9ACTN</name>
<gene>
    <name evidence="1" type="ORF">OG327_04950</name>
</gene>
<evidence type="ECO:0000313" key="1">
    <source>
        <dbReference type="EMBL" id="WTU72743.1"/>
    </source>
</evidence>
<organism evidence="1">
    <name type="scientific">Streptomyces sp. NBC_00049</name>
    <dbReference type="NCBI Taxonomy" id="2903617"/>
    <lineage>
        <taxon>Bacteria</taxon>
        <taxon>Bacillati</taxon>
        <taxon>Actinomycetota</taxon>
        <taxon>Actinomycetes</taxon>
        <taxon>Kitasatosporales</taxon>
        <taxon>Streptomycetaceae</taxon>
        <taxon>Streptomyces</taxon>
    </lineage>
</organism>
<reference evidence="1" key="1">
    <citation type="submission" date="2022-10" db="EMBL/GenBank/DDBJ databases">
        <title>The complete genomes of actinobacterial strains from the NBC collection.</title>
        <authorList>
            <person name="Joergensen T.S."/>
            <person name="Alvarez Arevalo M."/>
            <person name="Sterndorff E.B."/>
            <person name="Faurdal D."/>
            <person name="Vuksanovic O."/>
            <person name="Mourched A.-S."/>
            <person name="Charusanti P."/>
            <person name="Shaw S."/>
            <person name="Blin K."/>
            <person name="Weber T."/>
        </authorList>
    </citation>
    <scope>NUCLEOTIDE SEQUENCE</scope>
    <source>
        <strain evidence="1">NBC_00049</strain>
    </source>
</reference>
<proteinExistence type="predicted"/>